<protein>
    <recommendedName>
        <fullName evidence="4">Lipoprotein</fullName>
    </recommendedName>
</protein>
<keyword evidence="3" id="KW-1185">Reference proteome</keyword>
<proteinExistence type="predicted"/>
<dbReference type="Proteomes" id="UP000829517">
    <property type="component" value="Unassembled WGS sequence"/>
</dbReference>
<reference evidence="2 3" key="1">
    <citation type="submission" date="2021-01" db="EMBL/GenBank/DDBJ databases">
        <title>Genome sequencing of Joostella atrarenae M1-2 (= KCTC 23194).</title>
        <authorList>
            <person name="Zakaria M.R."/>
            <person name="Lam M.Q."/>
            <person name="Chong C.S."/>
        </authorList>
    </citation>
    <scope>NUCLEOTIDE SEQUENCE [LARGE SCALE GENOMIC DNA]</scope>
    <source>
        <strain evidence="2 3">M1-2</strain>
    </source>
</reference>
<feature type="signal peptide" evidence="1">
    <location>
        <begin position="1"/>
        <end position="20"/>
    </location>
</feature>
<name>A0ABS9J2X2_9FLAO</name>
<feature type="chain" id="PRO_5045601539" description="Lipoprotein" evidence="1">
    <location>
        <begin position="21"/>
        <end position="166"/>
    </location>
</feature>
<evidence type="ECO:0000313" key="3">
    <source>
        <dbReference type="Proteomes" id="UP000829517"/>
    </source>
</evidence>
<dbReference type="EMBL" id="JAETXX010000004">
    <property type="protein sequence ID" value="MCF8714788.1"/>
    <property type="molecule type" value="Genomic_DNA"/>
</dbReference>
<organism evidence="2 3">
    <name type="scientific">Joostella atrarenae</name>
    <dbReference type="NCBI Taxonomy" id="679257"/>
    <lineage>
        <taxon>Bacteria</taxon>
        <taxon>Pseudomonadati</taxon>
        <taxon>Bacteroidota</taxon>
        <taxon>Flavobacteriia</taxon>
        <taxon>Flavobacteriales</taxon>
        <taxon>Flavobacteriaceae</taxon>
        <taxon>Joostella</taxon>
    </lineage>
</organism>
<comment type="caution">
    <text evidence="2">The sequence shown here is derived from an EMBL/GenBank/DDBJ whole genome shotgun (WGS) entry which is preliminary data.</text>
</comment>
<evidence type="ECO:0008006" key="4">
    <source>
        <dbReference type="Google" id="ProtNLM"/>
    </source>
</evidence>
<gene>
    <name evidence="2" type="ORF">JM658_08090</name>
</gene>
<evidence type="ECO:0000256" key="1">
    <source>
        <dbReference type="SAM" id="SignalP"/>
    </source>
</evidence>
<evidence type="ECO:0000313" key="2">
    <source>
        <dbReference type="EMBL" id="MCF8714788.1"/>
    </source>
</evidence>
<sequence length="166" mass="18967">MRKVFLLILLGILVSSCSNDDDNSIDCSLYDPAFPELYIKLVDDKGRNLIDVGAVDPDDITVDADFSYPNFRYNPPDEYAEPDASIRKYDNTLLLLIPRESKFEYTININETSSFVLNFKAELTEIPCGLSYYIPTDVTFKNKKLELEKEESDIRFLTVVELTVSL</sequence>
<dbReference type="PROSITE" id="PS51257">
    <property type="entry name" value="PROKAR_LIPOPROTEIN"/>
    <property type="match status" value="1"/>
</dbReference>
<accession>A0ABS9J2X2</accession>
<keyword evidence="1" id="KW-0732">Signal</keyword>
<dbReference type="RefSeq" id="WP_236958753.1">
    <property type="nucleotide sequence ID" value="NZ_JAETXX010000004.1"/>
</dbReference>